<organism evidence="6 7">
    <name type="scientific">Aquipuribacter hungaricus</name>
    <dbReference type="NCBI Taxonomy" id="545624"/>
    <lineage>
        <taxon>Bacteria</taxon>
        <taxon>Bacillati</taxon>
        <taxon>Actinomycetota</taxon>
        <taxon>Actinomycetes</taxon>
        <taxon>Micrococcales</taxon>
        <taxon>Intrasporangiaceae</taxon>
        <taxon>Aquipuribacter</taxon>
    </lineage>
</organism>
<dbReference type="InterPro" id="IPR005950">
    <property type="entry name" value="ModA"/>
</dbReference>
<keyword evidence="2" id="KW-0479">Metal-binding</keyword>
<dbReference type="Gene3D" id="3.40.190.10">
    <property type="entry name" value="Periplasmic binding protein-like II"/>
    <property type="match status" value="2"/>
</dbReference>
<evidence type="ECO:0000313" key="6">
    <source>
        <dbReference type="EMBL" id="MFC3687153.1"/>
    </source>
</evidence>
<dbReference type="NCBIfam" id="TIGR01256">
    <property type="entry name" value="modA"/>
    <property type="match status" value="1"/>
</dbReference>
<evidence type="ECO:0000256" key="5">
    <source>
        <dbReference type="SAM" id="SignalP"/>
    </source>
</evidence>
<protein>
    <submittedName>
        <fullName evidence="6">Molybdate ABC transporter substrate-binding protein</fullName>
    </submittedName>
</protein>
<dbReference type="PROSITE" id="PS51257">
    <property type="entry name" value="PROKAR_LIPOPROTEIN"/>
    <property type="match status" value="1"/>
</dbReference>
<keyword evidence="3 5" id="KW-0732">Signal</keyword>
<dbReference type="EMBL" id="JBHRWW010000001">
    <property type="protein sequence ID" value="MFC3687153.1"/>
    <property type="molecule type" value="Genomic_DNA"/>
</dbReference>
<dbReference type="SUPFAM" id="SSF53850">
    <property type="entry name" value="Periplasmic binding protein-like II"/>
    <property type="match status" value="1"/>
</dbReference>
<accession>A0ABV7WBF9</accession>
<sequence length="278" mass="27246">MRRRRTVRAAVLPACAAVVLAACGPAAPDGPGAGAAASAPAAGPASASSVPTVAPGEVVVLAAASLTEVMVELEERFEQAHPGTDVVLVLGPSSGLAQQVLAGSPGDLLVSAAAAPVQQLVDAGEVLGEPVDVAVNSPVLAVPAGNPGGVTGLADLAEDGLVVSLCEEQVPCGAVTAGLLEQAGVAARPDSLERDVRAVLTRLELGEADAGVVYATDVLASGGTVEVVDVPGAEQVVTAYPAVVLAGTTDEARARAFLALIEGPEGREVLAAAGFLLP</sequence>
<evidence type="ECO:0000313" key="7">
    <source>
        <dbReference type="Proteomes" id="UP001595685"/>
    </source>
</evidence>
<reference evidence="7" key="1">
    <citation type="journal article" date="2019" name="Int. J. Syst. Evol. Microbiol.">
        <title>The Global Catalogue of Microorganisms (GCM) 10K type strain sequencing project: providing services to taxonomists for standard genome sequencing and annotation.</title>
        <authorList>
            <consortium name="The Broad Institute Genomics Platform"/>
            <consortium name="The Broad Institute Genome Sequencing Center for Infectious Disease"/>
            <person name="Wu L."/>
            <person name="Ma J."/>
        </authorList>
    </citation>
    <scope>NUCLEOTIDE SEQUENCE [LARGE SCALE GENOMIC DNA]</scope>
    <source>
        <strain evidence="7">NCAIM B.02333</strain>
    </source>
</reference>
<gene>
    <name evidence="6" type="primary">modA</name>
    <name evidence="6" type="ORF">ACFOLH_02220</name>
</gene>
<evidence type="ECO:0000256" key="2">
    <source>
        <dbReference type="ARBA" id="ARBA00022723"/>
    </source>
</evidence>
<evidence type="ECO:0000256" key="3">
    <source>
        <dbReference type="ARBA" id="ARBA00022729"/>
    </source>
</evidence>
<dbReference type="InterPro" id="IPR050682">
    <property type="entry name" value="ModA/WtpA"/>
</dbReference>
<feature type="signal peptide" evidence="5">
    <location>
        <begin position="1"/>
        <end position="21"/>
    </location>
</feature>
<dbReference type="Pfam" id="PF13531">
    <property type="entry name" value="SBP_bac_11"/>
    <property type="match status" value="1"/>
</dbReference>
<evidence type="ECO:0000256" key="1">
    <source>
        <dbReference type="ARBA" id="ARBA00009175"/>
    </source>
</evidence>
<evidence type="ECO:0000256" key="4">
    <source>
        <dbReference type="SAM" id="MobiDB-lite"/>
    </source>
</evidence>
<keyword evidence="7" id="KW-1185">Reference proteome</keyword>
<dbReference type="PANTHER" id="PTHR30632">
    <property type="entry name" value="MOLYBDATE-BINDING PERIPLASMIC PROTEIN"/>
    <property type="match status" value="1"/>
</dbReference>
<dbReference type="PIRSF" id="PIRSF004846">
    <property type="entry name" value="ModA"/>
    <property type="match status" value="1"/>
</dbReference>
<dbReference type="Proteomes" id="UP001595685">
    <property type="component" value="Unassembled WGS sequence"/>
</dbReference>
<comment type="caution">
    <text evidence="6">The sequence shown here is derived from an EMBL/GenBank/DDBJ whole genome shotgun (WGS) entry which is preliminary data.</text>
</comment>
<dbReference type="RefSeq" id="WP_376983538.1">
    <property type="nucleotide sequence ID" value="NZ_JBHRWW010000001.1"/>
</dbReference>
<feature type="chain" id="PRO_5046830998" evidence="5">
    <location>
        <begin position="22"/>
        <end position="278"/>
    </location>
</feature>
<name>A0ABV7WBF9_9MICO</name>
<comment type="similarity">
    <text evidence="1">Belongs to the bacterial solute-binding protein ModA family.</text>
</comment>
<dbReference type="PANTHER" id="PTHR30632:SF0">
    <property type="entry name" value="SULFATE-BINDING PROTEIN"/>
    <property type="match status" value="1"/>
</dbReference>
<proteinExistence type="inferred from homology"/>
<feature type="region of interest" description="Disordered" evidence="4">
    <location>
        <begin position="31"/>
        <end position="50"/>
    </location>
</feature>